<organism evidence="1 2">
    <name type="scientific">Hyalomma asiaticum</name>
    <name type="common">Tick</name>
    <dbReference type="NCBI Taxonomy" id="266040"/>
    <lineage>
        <taxon>Eukaryota</taxon>
        <taxon>Metazoa</taxon>
        <taxon>Ecdysozoa</taxon>
        <taxon>Arthropoda</taxon>
        <taxon>Chelicerata</taxon>
        <taxon>Arachnida</taxon>
        <taxon>Acari</taxon>
        <taxon>Parasitiformes</taxon>
        <taxon>Ixodida</taxon>
        <taxon>Ixodoidea</taxon>
        <taxon>Ixodidae</taxon>
        <taxon>Hyalomminae</taxon>
        <taxon>Hyalomma</taxon>
    </lineage>
</organism>
<comment type="caution">
    <text evidence="1">The sequence shown here is derived from an EMBL/GenBank/DDBJ whole genome shotgun (WGS) entry which is preliminary data.</text>
</comment>
<name>A0ACB7T4Z3_HYAAI</name>
<reference evidence="1" key="1">
    <citation type="submission" date="2020-05" db="EMBL/GenBank/DDBJ databases">
        <title>Large-scale comparative analyses of tick genomes elucidate their genetic diversity and vector capacities.</title>
        <authorList>
            <person name="Jia N."/>
            <person name="Wang J."/>
            <person name="Shi W."/>
            <person name="Du L."/>
            <person name="Sun Y."/>
            <person name="Zhan W."/>
            <person name="Jiang J."/>
            <person name="Wang Q."/>
            <person name="Zhang B."/>
            <person name="Ji P."/>
            <person name="Sakyi L.B."/>
            <person name="Cui X."/>
            <person name="Yuan T."/>
            <person name="Jiang B."/>
            <person name="Yang W."/>
            <person name="Lam T.T.-Y."/>
            <person name="Chang Q."/>
            <person name="Ding S."/>
            <person name="Wang X."/>
            <person name="Zhu J."/>
            <person name="Ruan X."/>
            <person name="Zhao L."/>
            <person name="Wei J."/>
            <person name="Que T."/>
            <person name="Du C."/>
            <person name="Cheng J."/>
            <person name="Dai P."/>
            <person name="Han X."/>
            <person name="Huang E."/>
            <person name="Gao Y."/>
            <person name="Liu J."/>
            <person name="Shao H."/>
            <person name="Ye R."/>
            <person name="Li L."/>
            <person name="Wei W."/>
            <person name="Wang X."/>
            <person name="Wang C."/>
            <person name="Yang T."/>
            <person name="Huo Q."/>
            <person name="Li W."/>
            <person name="Guo W."/>
            <person name="Chen H."/>
            <person name="Zhou L."/>
            <person name="Ni X."/>
            <person name="Tian J."/>
            <person name="Zhou Y."/>
            <person name="Sheng Y."/>
            <person name="Liu T."/>
            <person name="Pan Y."/>
            <person name="Xia L."/>
            <person name="Li J."/>
            <person name="Zhao F."/>
            <person name="Cao W."/>
        </authorList>
    </citation>
    <scope>NUCLEOTIDE SEQUENCE</scope>
    <source>
        <strain evidence="1">Hyas-2018</strain>
    </source>
</reference>
<gene>
    <name evidence="1" type="ORF">HPB50_001495</name>
</gene>
<accession>A0ACB7T4Z3</accession>
<keyword evidence="2" id="KW-1185">Reference proteome</keyword>
<dbReference type="Proteomes" id="UP000821845">
    <property type="component" value="Chromosome 10"/>
</dbReference>
<sequence length="368" mass="39603">MPTKCPVPALEVSLTAPGSPRKIWVLASFYLLLKCSADGALVPANSSTAANSGSAEEVYGCMCVPKDECKDDAKDKPPEVGAMNECGPEQQCCFHLIVRTEKTVETHSYLFPQPQVQNSLAQKGEFPWHAMLFSTEEEFLCSGVIIGPKYVISTADCVHKFQGEDASKLFVRLGVLDRSVLENSPVHQNYTVDEVIVHPKFRSAQIRNVAVLKLREEVATTPTIGRVVLAKPEDGSFVGKHCVVSGWGKNLKRGSLSSVLTKANVSIVERAFCQEVLRKTNLGPSFELDEGSMCVAGDGGAAACQGDDGGPLVCKTSSEDRSVLVGLVSYGDLHCGQFGVPAVYADVVKNTDFITKATGLPKERFTKA</sequence>
<proteinExistence type="predicted"/>
<evidence type="ECO:0000313" key="2">
    <source>
        <dbReference type="Proteomes" id="UP000821845"/>
    </source>
</evidence>
<evidence type="ECO:0000313" key="1">
    <source>
        <dbReference type="EMBL" id="KAH6942148.1"/>
    </source>
</evidence>
<protein>
    <submittedName>
        <fullName evidence="1">Uncharacterized protein</fullName>
    </submittedName>
</protein>
<dbReference type="EMBL" id="CM023490">
    <property type="protein sequence ID" value="KAH6942148.1"/>
    <property type="molecule type" value="Genomic_DNA"/>
</dbReference>